<name>A0A4C1T378_EUMVA</name>
<keyword evidence="2" id="KW-1185">Reference proteome</keyword>
<dbReference type="Proteomes" id="UP000299102">
    <property type="component" value="Unassembled WGS sequence"/>
</dbReference>
<evidence type="ECO:0000313" key="1">
    <source>
        <dbReference type="EMBL" id="GBP07907.1"/>
    </source>
</evidence>
<dbReference type="EMBL" id="BGZK01008312">
    <property type="protein sequence ID" value="GBP07907.1"/>
    <property type="molecule type" value="Genomic_DNA"/>
</dbReference>
<dbReference type="STRING" id="151549.A0A4C1T378"/>
<evidence type="ECO:0000313" key="2">
    <source>
        <dbReference type="Proteomes" id="UP000299102"/>
    </source>
</evidence>
<dbReference type="OrthoDB" id="10263060at2759"/>
<comment type="caution">
    <text evidence="1">The sequence shown here is derived from an EMBL/GenBank/DDBJ whole genome shotgun (WGS) entry which is preliminary data.</text>
</comment>
<sequence length="92" mass="10140">MESESSSKKDTIYDIALKLAEVQLQDLQAGHSSKERTLFVLGSKKGINKSSFKSHGLLNFAAVIMVDLSQPQSLWADLEIAYSGLERPAKRS</sequence>
<organism evidence="1 2">
    <name type="scientific">Eumeta variegata</name>
    <name type="common">Bagworm moth</name>
    <name type="synonym">Eumeta japonica</name>
    <dbReference type="NCBI Taxonomy" id="151549"/>
    <lineage>
        <taxon>Eukaryota</taxon>
        <taxon>Metazoa</taxon>
        <taxon>Ecdysozoa</taxon>
        <taxon>Arthropoda</taxon>
        <taxon>Hexapoda</taxon>
        <taxon>Insecta</taxon>
        <taxon>Pterygota</taxon>
        <taxon>Neoptera</taxon>
        <taxon>Endopterygota</taxon>
        <taxon>Lepidoptera</taxon>
        <taxon>Glossata</taxon>
        <taxon>Ditrysia</taxon>
        <taxon>Tineoidea</taxon>
        <taxon>Psychidae</taxon>
        <taxon>Oiketicinae</taxon>
        <taxon>Eumeta</taxon>
    </lineage>
</organism>
<accession>A0A4C1T378</accession>
<proteinExistence type="predicted"/>
<dbReference type="AlphaFoldDB" id="A0A4C1T378"/>
<gene>
    <name evidence="1" type="ORF">EVAR_73945_1</name>
</gene>
<reference evidence="1 2" key="1">
    <citation type="journal article" date="2019" name="Commun. Biol.">
        <title>The bagworm genome reveals a unique fibroin gene that provides high tensile strength.</title>
        <authorList>
            <person name="Kono N."/>
            <person name="Nakamura H."/>
            <person name="Ohtoshi R."/>
            <person name="Tomita M."/>
            <person name="Numata K."/>
            <person name="Arakawa K."/>
        </authorList>
    </citation>
    <scope>NUCLEOTIDE SEQUENCE [LARGE SCALE GENOMIC DNA]</scope>
</reference>
<protein>
    <submittedName>
        <fullName evidence="1">Uncharacterized protein</fullName>
    </submittedName>
</protein>